<protein>
    <submittedName>
        <fullName evidence="1">Uncharacterized protein</fullName>
    </submittedName>
</protein>
<dbReference type="AlphaFoldDB" id="A0A9R1X3W8"/>
<name>A0A9R1X3W8_LACSA</name>
<accession>A0A9R1X3W8</accession>
<proteinExistence type="predicted"/>
<evidence type="ECO:0000313" key="2">
    <source>
        <dbReference type="Proteomes" id="UP000235145"/>
    </source>
</evidence>
<evidence type="ECO:0000313" key="1">
    <source>
        <dbReference type="EMBL" id="KAJ0197559.1"/>
    </source>
</evidence>
<comment type="caution">
    <text evidence="1">The sequence shown here is derived from an EMBL/GenBank/DDBJ whole genome shotgun (WGS) entry which is preliminary data.</text>
</comment>
<dbReference type="Proteomes" id="UP000235145">
    <property type="component" value="Unassembled WGS sequence"/>
</dbReference>
<organism evidence="1 2">
    <name type="scientific">Lactuca sativa</name>
    <name type="common">Garden lettuce</name>
    <dbReference type="NCBI Taxonomy" id="4236"/>
    <lineage>
        <taxon>Eukaryota</taxon>
        <taxon>Viridiplantae</taxon>
        <taxon>Streptophyta</taxon>
        <taxon>Embryophyta</taxon>
        <taxon>Tracheophyta</taxon>
        <taxon>Spermatophyta</taxon>
        <taxon>Magnoliopsida</taxon>
        <taxon>eudicotyledons</taxon>
        <taxon>Gunneridae</taxon>
        <taxon>Pentapetalae</taxon>
        <taxon>asterids</taxon>
        <taxon>campanulids</taxon>
        <taxon>Asterales</taxon>
        <taxon>Asteraceae</taxon>
        <taxon>Cichorioideae</taxon>
        <taxon>Cichorieae</taxon>
        <taxon>Lactucinae</taxon>
        <taxon>Lactuca</taxon>
    </lineage>
</organism>
<keyword evidence="2" id="KW-1185">Reference proteome</keyword>
<dbReference type="EMBL" id="NBSK02000007">
    <property type="protein sequence ID" value="KAJ0197559.1"/>
    <property type="molecule type" value="Genomic_DNA"/>
</dbReference>
<reference evidence="1 2" key="1">
    <citation type="journal article" date="2017" name="Nat. Commun.">
        <title>Genome assembly with in vitro proximity ligation data and whole-genome triplication in lettuce.</title>
        <authorList>
            <person name="Reyes-Chin-Wo S."/>
            <person name="Wang Z."/>
            <person name="Yang X."/>
            <person name="Kozik A."/>
            <person name="Arikit S."/>
            <person name="Song C."/>
            <person name="Xia L."/>
            <person name="Froenicke L."/>
            <person name="Lavelle D.O."/>
            <person name="Truco M.J."/>
            <person name="Xia R."/>
            <person name="Zhu S."/>
            <person name="Xu C."/>
            <person name="Xu H."/>
            <person name="Xu X."/>
            <person name="Cox K."/>
            <person name="Korf I."/>
            <person name="Meyers B.C."/>
            <person name="Michelmore R.W."/>
        </authorList>
    </citation>
    <scope>NUCLEOTIDE SEQUENCE [LARGE SCALE GENOMIC DNA]</scope>
    <source>
        <strain evidence="2">cv. Salinas</strain>
        <tissue evidence="1">Seedlings</tissue>
    </source>
</reference>
<sequence length="82" mass="9794">MHINFVIFIVQNNPSSDSYHICSYDISNKDNIDNNKDFFDNNDRNVNQCQVHQDRKKIRRCEICFGVGHDRRNCPHARVKRE</sequence>
<gene>
    <name evidence="1" type="ORF">LSAT_V11C700380680</name>
</gene>